<organism evidence="1 2">
    <name type="scientific">Punica granatum</name>
    <name type="common">Pomegranate</name>
    <dbReference type="NCBI Taxonomy" id="22663"/>
    <lineage>
        <taxon>Eukaryota</taxon>
        <taxon>Viridiplantae</taxon>
        <taxon>Streptophyta</taxon>
        <taxon>Embryophyta</taxon>
        <taxon>Tracheophyta</taxon>
        <taxon>Spermatophyta</taxon>
        <taxon>Magnoliopsida</taxon>
        <taxon>eudicotyledons</taxon>
        <taxon>Gunneridae</taxon>
        <taxon>Pentapetalae</taxon>
        <taxon>rosids</taxon>
        <taxon>malvids</taxon>
        <taxon>Myrtales</taxon>
        <taxon>Lythraceae</taxon>
        <taxon>Punica</taxon>
    </lineage>
</organism>
<dbReference type="STRING" id="22663.A0A2I0L6I3"/>
<comment type="caution">
    <text evidence="1">The sequence shown here is derived from an EMBL/GenBank/DDBJ whole genome shotgun (WGS) entry which is preliminary data.</text>
</comment>
<sequence length="147" mass="16287">MATTLILPELPFLSSVNPSRQSRRLGLSRRSISRLPLTGKYCHGQLRGRRVSAVREEDRIAEELSRFDSNGNGAARVSVAVSVEERERGATNGSLAKYVNGNGASTAAVQEVEVVEAKEDARKKRIEEIGEEEAWFKEKGRPQLEVH</sequence>
<dbReference type="AlphaFoldDB" id="A0A2I0L6I3"/>
<proteinExistence type="predicted"/>
<evidence type="ECO:0000313" key="2">
    <source>
        <dbReference type="Proteomes" id="UP000233551"/>
    </source>
</evidence>
<reference evidence="1 2" key="1">
    <citation type="submission" date="2017-11" db="EMBL/GenBank/DDBJ databases">
        <title>De-novo sequencing of pomegranate (Punica granatum L.) genome.</title>
        <authorList>
            <person name="Akparov Z."/>
            <person name="Amiraslanov A."/>
            <person name="Hajiyeva S."/>
            <person name="Abbasov M."/>
            <person name="Kaur K."/>
            <person name="Hamwieh A."/>
            <person name="Solovyev V."/>
            <person name="Salamov A."/>
            <person name="Braich B."/>
            <person name="Kosarev P."/>
            <person name="Mahmoud A."/>
            <person name="Hajiyev E."/>
            <person name="Babayeva S."/>
            <person name="Izzatullayeva V."/>
            <person name="Mammadov A."/>
            <person name="Mammadov A."/>
            <person name="Sharifova S."/>
            <person name="Ojaghi J."/>
            <person name="Eynullazada K."/>
            <person name="Bayramov B."/>
            <person name="Abdulazimova A."/>
            <person name="Shahmuradov I."/>
        </authorList>
    </citation>
    <scope>NUCLEOTIDE SEQUENCE [LARGE SCALE GENOMIC DNA]</scope>
    <source>
        <strain evidence="2">cv. AG2017</strain>
        <tissue evidence="1">Leaf</tissue>
    </source>
</reference>
<protein>
    <submittedName>
        <fullName evidence="1">Uncharacterized protein</fullName>
    </submittedName>
</protein>
<dbReference type="Proteomes" id="UP000233551">
    <property type="component" value="Unassembled WGS sequence"/>
</dbReference>
<accession>A0A2I0L6I3</accession>
<name>A0A2I0L6I3_PUNGR</name>
<keyword evidence="2" id="KW-1185">Reference proteome</keyword>
<dbReference type="EMBL" id="PGOL01000123">
    <property type="protein sequence ID" value="PKI76319.1"/>
    <property type="molecule type" value="Genomic_DNA"/>
</dbReference>
<evidence type="ECO:0000313" key="1">
    <source>
        <dbReference type="EMBL" id="PKI76319.1"/>
    </source>
</evidence>
<gene>
    <name evidence="1" type="ORF">CRG98_003241</name>
</gene>